<dbReference type="InterPro" id="IPR043504">
    <property type="entry name" value="Peptidase_S1_PA_chymotrypsin"/>
</dbReference>
<dbReference type="Pfam" id="PF19415">
    <property type="entry name" value="Astro_1A"/>
    <property type="match status" value="1"/>
</dbReference>
<evidence type="ECO:0000256" key="8">
    <source>
        <dbReference type="ARBA" id="ARBA00022801"/>
    </source>
</evidence>
<evidence type="ECO:0000256" key="14">
    <source>
        <dbReference type="ARBA" id="ARBA00045910"/>
    </source>
</evidence>
<gene>
    <name evidence="19" type="primary">ORF1a</name>
</gene>
<accession>A0A6M3VXL8</accession>
<dbReference type="Pfam" id="PF19416">
    <property type="entry name" value="Astro_VPg"/>
    <property type="match status" value="1"/>
</dbReference>
<comment type="function">
    <text evidence="14">Responsible for the cleavage of the polyprotein into functional products.</text>
</comment>
<dbReference type="GO" id="GO:0033644">
    <property type="term" value="C:host cell membrane"/>
    <property type="evidence" value="ECO:0007669"/>
    <property type="project" value="UniProtKB-SubCell"/>
</dbReference>
<evidence type="ECO:0000256" key="13">
    <source>
        <dbReference type="ARBA" id="ARBA00023136"/>
    </source>
</evidence>
<evidence type="ECO:0000256" key="2">
    <source>
        <dbReference type="ARBA" id="ARBA00011245"/>
    </source>
</evidence>
<evidence type="ECO:0000256" key="18">
    <source>
        <dbReference type="SAM" id="Phobius"/>
    </source>
</evidence>
<evidence type="ECO:0000256" key="17">
    <source>
        <dbReference type="SAM" id="MobiDB-lite"/>
    </source>
</evidence>
<dbReference type="EMBL" id="MT152345">
    <property type="protein sequence ID" value="QJF11791.1"/>
    <property type="molecule type" value="Genomic_RNA"/>
</dbReference>
<evidence type="ECO:0000256" key="12">
    <source>
        <dbReference type="ARBA" id="ARBA00022989"/>
    </source>
</evidence>
<organism evidence="19">
    <name type="scientific">Grey squirrel astrovirus</name>
    <dbReference type="NCBI Taxonomy" id="2730967"/>
    <lineage>
        <taxon>Viruses</taxon>
        <taxon>Riboviria</taxon>
        <taxon>Orthornavirae</taxon>
        <taxon>Pisuviricota</taxon>
        <taxon>Stelpaviricetes</taxon>
        <taxon>Stellavirales</taxon>
        <taxon>Astroviridae</taxon>
    </lineage>
</organism>
<reference evidence="19" key="1">
    <citation type="submission" date="2020-03" db="EMBL/GenBank/DDBJ databases">
        <title>Novel enteric viruses causing fatality in grey squirrels.</title>
        <authorList>
            <person name="Dastjerdi A."/>
            <person name="Benfield C."/>
            <person name="Everest D."/>
            <person name="Stidworthy M.F."/>
            <person name="Zell R."/>
        </authorList>
    </citation>
    <scope>NUCLEOTIDE SEQUENCE</scope>
    <source>
        <strain evidence="19">UK 2010</strain>
    </source>
</reference>
<evidence type="ECO:0000256" key="16">
    <source>
        <dbReference type="SAM" id="Coils"/>
    </source>
</evidence>
<feature type="transmembrane region" description="Helical" evidence="18">
    <location>
        <begin position="335"/>
        <end position="357"/>
    </location>
</feature>
<feature type="transmembrane region" description="Helical" evidence="18">
    <location>
        <begin position="235"/>
        <end position="253"/>
    </location>
</feature>
<evidence type="ECO:0000256" key="3">
    <source>
        <dbReference type="ARBA" id="ARBA00022520"/>
    </source>
</evidence>
<keyword evidence="4" id="KW-0597">Phosphoprotein</keyword>
<comment type="subunit">
    <text evidence="2">Monomer.</text>
</comment>
<evidence type="ECO:0000256" key="6">
    <source>
        <dbReference type="ARBA" id="ARBA00022692"/>
    </source>
</evidence>
<keyword evidence="13 18" id="KW-0472">Membrane</keyword>
<keyword evidence="9" id="KW-0720">Serine protease</keyword>
<keyword evidence="16" id="KW-0175">Coiled coil</keyword>
<feature type="region of interest" description="Disordered" evidence="17">
    <location>
        <begin position="644"/>
        <end position="673"/>
    </location>
</feature>
<proteinExistence type="predicted"/>
<evidence type="ECO:0000256" key="11">
    <source>
        <dbReference type="ARBA" id="ARBA00022953"/>
    </source>
</evidence>
<feature type="compositionally biased region" description="Acidic residues" evidence="17">
    <location>
        <begin position="711"/>
        <end position="727"/>
    </location>
</feature>
<feature type="compositionally biased region" description="Basic residues" evidence="17">
    <location>
        <begin position="646"/>
        <end position="670"/>
    </location>
</feature>
<keyword evidence="11" id="KW-0693">Viral RNA replication</keyword>
<evidence type="ECO:0000256" key="15">
    <source>
        <dbReference type="ARBA" id="ARBA00047383"/>
    </source>
</evidence>
<dbReference type="GO" id="GO:0006508">
    <property type="term" value="P:proteolysis"/>
    <property type="evidence" value="ECO:0007669"/>
    <property type="project" value="UniProtKB-KW"/>
</dbReference>
<sequence length="855" mass="96448">MASQVFAHKVDSVIEAGHISARMGLPKSAWLSLPTDQHHPCAPWDVRYVPRSEIFPTTTASLRVTVASSVTTDNTWVSYVWCSGDWLPIPPIPEVQRVVLVTALFNELEVKKTELRKTQDELSTERLSLSLLRHEYERIRPQPTSRKLSLTTILALCFLVFSLFFHSAEATGDPNMSKIRELNAELDSFIQQALKYNYTQKIYMFKDTMEEKINEAFARHNAPWTSILIETCRAVVPYIWSVSALTLACLSVWKSKNPLASIVYLASATFTGFNFALLVVAPLQTDYSVFATVILTTLFAVEIPLAMVFSVVHLILAAVVGLFHGDPDYVQHIRAVFSITLIFNAGALCNILGIGYLPLTILAVTWRVARLYGAFQGSVIEVRASDGKVLSRLPTTPNKIFNFLQSMRRSLNQVRNVTVPLARVNPSALCHVSTTAGRGTGFFCANYIVTAAHVVGNDTTVNICYFGKNYTVPVKRLGVEKDYACLAIPPELSRVPRLKISKKHNCEWVCLCAPDGDGAYLTSVTQGTSHGDTYSYVTPTRDGMSGAPLLDVDGHVLGVHQTNTGYTGGAVRLDLDDIVDPPKNSEVADLKQQLEDLRKQLEVKDQCLQSKYGDDDIVALVRAAMQREMQILRDELLGENFQQAKGKNKKGRGALKTKLNSKSRSHKPKQRGPMFTEEEYQEMLDAGIDPEQIREMVDEYYDTQVGYPDWPDPEFSEEEDEDEDEWWEDPYEAPKRNYSWYSNPSMDDHHEDPSFDVKREHFVQSLKKIYKPEHVKEMYSQMNPAERCIFSQERRLLKHCLKKGIDTTPIVAKMDLLAEMHGVPSFSDDLEFEQRVKPQAKKSKNVKKGERKPQN</sequence>
<feature type="coiled-coil region" evidence="16">
    <location>
        <begin position="584"/>
        <end position="611"/>
    </location>
</feature>
<feature type="region of interest" description="Disordered" evidence="17">
    <location>
        <begin position="708"/>
        <end position="727"/>
    </location>
</feature>
<comment type="catalytic activity">
    <reaction evidence="15">
        <text>RNA(n) + a ribonucleoside 5'-triphosphate = RNA(n+1) + diphosphate</text>
        <dbReference type="Rhea" id="RHEA:21248"/>
        <dbReference type="Rhea" id="RHEA-COMP:14527"/>
        <dbReference type="Rhea" id="RHEA-COMP:17342"/>
        <dbReference type="ChEBI" id="CHEBI:33019"/>
        <dbReference type="ChEBI" id="CHEBI:61557"/>
        <dbReference type="ChEBI" id="CHEBI:140395"/>
    </reaction>
</comment>
<protein>
    <submittedName>
        <fullName evidence="19">Nonstructural protein 1A</fullName>
    </submittedName>
</protein>
<dbReference type="GO" id="GO:0075523">
    <property type="term" value="P:viral translational frameshifting"/>
    <property type="evidence" value="ECO:0007669"/>
    <property type="project" value="UniProtKB-KW"/>
</dbReference>
<feature type="transmembrane region" description="Helical" evidence="18">
    <location>
        <begin position="303"/>
        <end position="323"/>
    </location>
</feature>
<keyword evidence="8" id="KW-0378">Hydrolase</keyword>
<dbReference type="Gene3D" id="2.40.10.10">
    <property type="entry name" value="Trypsin-like serine proteases"/>
    <property type="match status" value="2"/>
</dbReference>
<dbReference type="InterPro" id="IPR045836">
    <property type="entry name" value="Astro_VPg"/>
</dbReference>
<dbReference type="Pfam" id="PF13365">
    <property type="entry name" value="Trypsin_2"/>
    <property type="match status" value="1"/>
</dbReference>
<feature type="transmembrane region" description="Helical" evidence="18">
    <location>
        <begin position="262"/>
        <end position="283"/>
    </location>
</feature>
<evidence type="ECO:0000256" key="1">
    <source>
        <dbReference type="ARBA" id="ARBA00004301"/>
    </source>
</evidence>
<evidence type="ECO:0000256" key="9">
    <source>
        <dbReference type="ARBA" id="ARBA00022825"/>
    </source>
</evidence>
<keyword evidence="6 18" id="KW-0812">Transmembrane</keyword>
<dbReference type="SUPFAM" id="SSF50494">
    <property type="entry name" value="Trypsin-like serine proteases"/>
    <property type="match status" value="1"/>
</dbReference>
<comment type="subcellular location">
    <subcellularLocation>
        <location evidence="1">Host membrane</location>
        <topology evidence="1">Multi-pass membrane protein</topology>
    </subcellularLocation>
</comment>
<evidence type="ECO:0000256" key="7">
    <source>
        <dbReference type="ARBA" id="ARBA00022758"/>
    </source>
</evidence>
<evidence type="ECO:0000256" key="5">
    <source>
        <dbReference type="ARBA" id="ARBA00022670"/>
    </source>
</evidence>
<dbReference type="GO" id="GO:0008236">
    <property type="term" value="F:serine-type peptidase activity"/>
    <property type="evidence" value="ECO:0007669"/>
    <property type="project" value="UniProtKB-KW"/>
</dbReference>
<keyword evidence="5" id="KW-0645">Protease</keyword>
<feature type="transmembrane region" description="Helical" evidence="18">
    <location>
        <begin position="148"/>
        <end position="168"/>
    </location>
</feature>
<name>A0A6M3VXL8_9VIRU</name>
<keyword evidence="3" id="KW-0191">Covalent protein-RNA linkage</keyword>
<evidence type="ECO:0000313" key="19">
    <source>
        <dbReference type="EMBL" id="QJF11791.1"/>
    </source>
</evidence>
<keyword evidence="7" id="KW-0688">Ribosomal frameshifting</keyword>
<feature type="region of interest" description="Disordered" evidence="17">
    <location>
        <begin position="828"/>
        <end position="855"/>
    </location>
</feature>
<evidence type="ECO:0000256" key="10">
    <source>
        <dbReference type="ARBA" id="ARBA00022870"/>
    </source>
</evidence>
<keyword evidence="10" id="KW-1043">Host membrane</keyword>
<keyword evidence="12 18" id="KW-1133">Transmembrane helix</keyword>
<dbReference type="InterPro" id="IPR009003">
    <property type="entry name" value="Peptidase_S1_PA"/>
</dbReference>
<evidence type="ECO:0000256" key="4">
    <source>
        <dbReference type="ARBA" id="ARBA00022553"/>
    </source>
</evidence>
<dbReference type="InterPro" id="IPR045835">
    <property type="entry name" value="Astro_1A"/>
</dbReference>